<feature type="transmembrane region" description="Helical" evidence="10">
    <location>
        <begin position="162"/>
        <end position="183"/>
    </location>
</feature>
<comment type="subcellular location">
    <subcellularLocation>
        <location evidence="1">Cell membrane</location>
        <topology evidence="1">Lipid-anchor</topology>
        <topology evidence="1">GPI-anchor</topology>
    </subcellularLocation>
</comment>
<dbReference type="GO" id="GO:0098552">
    <property type="term" value="C:side of membrane"/>
    <property type="evidence" value="ECO:0007669"/>
    <property type="project" value="UniProtKB-KW"/>
</dbReference>
<keyword evidence="7" id="KW-0325">Glycoprotein</keyword>
<keyword evidence="10" id="KW-0812">Transmembrane</keyword>
<feature type="signal peptide" evidence="11">
    <location>
        <begin position="1"/>
        <end position="25"/>
    </location>
</feature>
<dbReference type="CDD" id="cd11019">
    <property type="entry name" value="OsENODL1_like"/>
    <property type="match status" value="1"/>
</dbReference>
<dbReference type="Pfam" id="PF02298">
    <property type="entry name" value="Cu_bind_like"/>
    <property type="match status" value="1"/>
</dbReference>
<dbReference type="GO" id="GO:0009055">
    <property type="term" value="F:electron transfer activity"/>
    <property type="evidence" value="ECO:0007669"/>
    <property type="project" value="InterPro"/>
</dbReference>
<evidence type="ECO:0000256" key="9">
    <source>
        <dbReference type="ARBA" id="ARBA00035011"/>
    </source>
</evidence>
<evidence type="ECO:0000256" key="1">
    <source>
        <dbReference type="ARBA" id="ARBA00004609"/>
    </source>
</evidence>
<evidence type="ECO:0000256" key="2">
    <source>
        <dbReference type="ARBA" id="ARBA00022475"/>
    </source>
</evidence>
<feature type="domain" description="Phytocyanin" evidence="12">
    <location>
        <begin position="27"/>
        <end position="129"/>
    </location>
</feature>
<dbReference type="PANTHER" id="PTHR33021">
    <property type="entry name" value="BLUE COPPER PROTEIN"/>
    <property type="match status" value="1"/>
</dbReference>
<evidence type="ECO:0000256" key="8">
    <source>
        <dbReference type="ARBA" id="ARBA00023288"/>
    </source>
</evidence>
<comment type="similarity">
    <text evidence="9">Belongs to the early nodulin-like (ENODL) family.</text>
</comment>
<keyword evidence="10" id="KW-1133">Transmembrane helix</keyword>
<dbReference type="EMBL" id="OIVN01000121">
    <property type="protein sequence ID" value="SPC74701.1"/>
    <property type="molecule type" value="Genomic_DNA"/>
</dbReference>
<keyword evidence="2" id="KW-1003">Cell membrane</keyword>
<feature type="chain" id="PRO_5015009665" description="Phytocyanin domain-containing protein" evidence="11">
    <location>
        <begin position="26"/>
        <end position="185"/>
    </location>
</feature>
<proteinExistence type="inferred from homology"/>
<accession>A0A2N9EJ09</accession>
<dbReference type="InterPro" id="IPR041846">
    <property type="entry name" value="ENL_dom"/>
</dbReference>
<dbReference type="SUPFAM" id="SSF49503">
    <property type="entry name" value="Cupredoxins"/>
    <property type="match status" value="1"/>
</dbReference>
<keyword evidence="3" id="KW-0336">GPI-anchor</keyword>
<dbReference type="PANTHER" id="PTHR33021:SF234">
    <property type="entry name" value="EARLY NODULIN-LIKE PROTEIN 7"/>
    <property type="match status" value="1"/>
</dbReference>
<evidence type="ECO:0000259" key="12">
    <source>
        <dbReference type="PROSITE" id="PS51485"/>
    </source>
</evidence>
<dbReference type="InterPro" id="IPR003245">
    <property type="entry name" value="Phytocyanin_dom"/>
</dbReference>
<dbReference type="InterPro" id="IPR039391">
    <property type="entry name" value="Phytocyanin-like"/>
</dbReference>
<evidence type="ECO:0000256" key="10">
    <source>
        <dbReference type="SAM" id="Phobius"/>
    </source>
</evidence>
<dbReference type="AlphaFoldDB" id="A0A2N9EJ09"/>
<sequence>MASFSALLCTCMMVILVTTNVPVEAVKDFKVGGGFGWQQPDADDIAMYNMWAAAYRFHMGDSLSFEYKNDSVLVVEKWDYYHCNTSKPITAFNNGMSVIKLDRSGPFYFISGNIDHCKNGQRLLVEVMSVHPVSASPPSIAFAPMSDMGMAPAPSPSSGVQVSVTLSSVFLALIATSVSFLWFET</sequence>
<name>A0A2N9EJ09_FAGSY</name>
<evidence type="ECO:0000256" key="5">
    <source>
        <dbReference type="ARBA" id="ARBA00023136"/>
    </source>
</evidence>
<evidence type="ECO:0000313" key="13">
    <source>
        <dbReference type="EMBL" id="SPC74701.1"/>
    </source>
</evidence>
<keyword evidence="4 11" id="KW-0732">Signal</keyword>
<gene>
    <name evidence="13" type="ORF">FSB_LOCUS2583</name>
</gene>
<dbReference type="FunFam" id="2.60.40.420:FF:000010">
    <property type="entry name" value="Early nodulin-like protein 1"/>
    <property type="match status" value="1"/>
</dbReference>
<evidence type="ECO:0000256" key="4">
    <source>
        <dbReference type="ARBA" id="ARBA00022729"/>
    </source>
</evidence>
<evidence type="ECO:0000256" key="3">
    <source>
        <dbReference type="ARBA" id="ARBA00022622"/>
    </source>
</evidence>
<reference evidence="13" key="1">
    <citation type="submission" date="2018-02" db="EMBL/GenBank/DDBJ databases">
        <authorList>
            <person name="Cohen D.B."/>
            <person name="Kent A.D."/>
        </authorList>
    </citation>
    <scope>NUCLEOTIDE SEQUENCE</scope>
</reference>
<keyword evidence="8" id="KW-0449">Lipoprotein</keyword>
<organism evidence="13">
    <name type="scientific">Fagus sylvatica</name>
    <name type="common">Beechnut</name>
    <dbReference type="NCBI Taxonomy" id="28930"/>
    <lineage>
        <taxon>Eukaryota</taxon>
        <taxon>Viridiplantae</taxon>
        <taxon>Streptophyta</taxon>
        <taxon>Embryophyta</taxon>
        <taxon>Tracheophyta</taxon>
        <taxon>Spermatophyta</taxon>
        <taxon>Magnoliopsida</taxon>
        <taxon>eudicotyledons</taxon>
        <taxon>Gunneridae</taxon>
        <taxon>Pentapetalae</taxon>
        <taxon>rosids</taxon>
        <taxon>fabids</taxon>
        <taxon>Fagales</taxon>
        <taxon>Fagaceae</taxon>
        <taxon>Fagus</taxon>
    </lineage>
</organism>
<dbReference type="GO" id="GO:0005886">
    <property type="term" value="C:plasma membrane"/>
    <property type="evidence" value="ECO:0007669"/>
    <property type="project" value="UniProtKB-SubCell"/>
</dbReference>
<dbReference type="Gene3D" id="2.60.40.420">
    <property type="entry name" value="Cupredoxins - blue copper proteins"/>
    <property type="match status" value="1"/>
</dbReference>
<evidence type="ECO:0000256" key="11">
    <source>
        <dbReference type="SAM" id="SignalP"/>
    </source>
</evidence>
<dbReference type="InterPro" id="IPR008972">
    <property type="entry name" value="Cupredoxin"/>
</dbReference>
<dbReference type="PROSITE" id="PS51485">
    <property type="entry name" value="PHYTOCYANIN"/>
    <property type="match status" value="1"/>
</dbReference>
<keyword evidence="6" id="KW-1015">Disulfide bond</keyword>
<keyword evidence="5 10" id="KW-0472">Membrane</keyword>
<evidence type="ECO:0000256" key="7">
    <source>
        <dbReference type="ARBA" id="ARBA00023180"/>
    </source>
</evidence>
<protein>
    <recommendedName>
        <fullName evidence="12">Phytocyanin domain-containing protein</fullName>
    </recommendedName>
</protein>
<evidence type="ECO:0000256" key="6">
    <source>
        <dbReference type="ARBA" id="ARBA00023157"/>
    </source>
</evidence>